<protein>
    <submittedName>
        <fullName evidence="1">Genomic scaffold, ProqFM164S01</fullName>
    </submittedName>
</protein>
<dbReference type="EMBL" id="HG792015">
    <property type="protein sequence ID" value="CDM29608.1"/>
    <property type="molecule type" value="Genomic_DNA"/>
</dbReference>
<name>W6PZB9_PENRF</name>
<reference evidence="1" key="1">
    <citation type="journal article" date="2014" name="Nat. Commun.">
        <title>Multiple recent horizontal transfers of a large genomic region in cheese making fungi.</title>
        <authorList>
            <person name="Cheeseman K."/>
            <person name="Ropars J."/>
            <person name="Renault P."/>
            <person name="Dupont J."/>
            <person name="Gouzy J."/>
            <person name="Branca A."/>
            <person name="Abraham A.L."/>
            <person name="Ceppi M."/>
            <person name="Conseiller E."/>
            <person name="Debuchy R."/>
            <person name="Malagnac F."/>
            <person name="Goarin A."/>
            <person name="Silar P."/>
            <person name="Lacoste S."/>
            <person name="Sallet E."/>
            <person name="Bensimon A."/>
            <person name="Giraud T."/>
            <person name="Brygoo Y."/>
        </authorList>
    </citation>
    <scope>NUCLEOTIDE SEQUENCE [LARGE SCALE GENOMIC DNA]</scope>
    <source>
        <strain evidence="1">FM164</strain>
    </source>
</reference>
<gene>
    <name evidence="1" type="ORF">PROQFM164_S01g003420</name>
</gene>
<organism evidence="1 2">
    <name type="scientific">Penicillium roqueforti (strain FM164)</name>
    <dbReference type="NCBI Taxonomy" id="1365484"/>
    <lineage>
        <taxon>Eukaryota</taxon>
        <taxon>Fungi</taxon>
        <taxon>Dikarya</taxon>
        <taxon>Ascomycota</taxon>
        <taxon>Pezizomycotina</taxon>
        <taxon>Eurotiomycetes</taxon>
        <taxon>Eurotiomycetidae</taxon>
        <taxon>Eurotiales</taxon>
        <taxon>Aspergillaceae</taxon>
        <taxon>Penicillium</taxon>
    </lineage>
</organism>
<dbReference type="Proteomes" id="UP000030686">
    <property type="component" value="Unassembled WGS sequence"/>
</dbReference>
<keyword evidence="2" id="KW-1185">Reference proteome</keyword>
<proteinExistence type="predicted"/>
<evidence type="ECO:0000313" key="1">
    <source>
        <dbReference type="EMBL" id="CDM29608.1"/>
    </source>
</evidence>
<dbReference type="AlphaFoldDB" id="W6PZB9"/>
<evidence type="ECO:0000313" key="2">
    <source>
        <dbReference type="Proteomes" id="UP000030686"/>
    </source>
</evidence>
<sequence length="72" mass="8438">MLCKFYTLLELPVRAMLTLNEALSRVRVRLEYAPLAWRLETVFRFGELSTFHPPNPPRAFFNRKKMEAQGPA</sequence>
<accession>W6PZB9</accession>